<evidence type="ECO:0000256" key="5">
    <source>
        <dbReference type="PIRSR" id="PIRSR604241-50"/>
    </source>
</evidence>
<evidence type="ECO:0000256" key="6">
    <source>
        <dbReference type="RuleBase" id="RU004384"/>
    </source>
</evidence>
<keyword evidence="4 5" id="KW-0449">Lipoprotein</keyword>
<keyword evidence="3" id="KW-0472">Membrane</keyword>
<dbReference type="Pfam" id="PF02991">
    <property type="entry name" value="ATG8"/>
    <property type="match status" value="1"/>
</dbReference>
<proteinExistence type="inferred from homology"/>
<dbReference type="EMBL" id="HBGF01048473">
    <property type="protein sequence ID" value="CAD9150159.1"/>
    <property type="molecule type" value="Transcribed_RNA"/>
</dbReference>
<dbReference type="GO" id="GO:0016020">
    <property type="term" value="C:membrane"/>
    <property type="evidence" value="ECO:0007669"/>
    <property type="project" value="UniProtKB-SubCell"/>
</dbReference>
<protein>
    <recommendedName>
        <fullName evidence="6">Autophagy-related protein</fullName>
    </recommendedName>
</protein>
<reference evidence="7" key="1">
    <citation type="submission" date="2021-01" db="EMBL/GenBank/DDBJ databases">
        <authorList>
            <person name="Corre E."/>
            <person name="Pelletier E."/>
            <person name="Niang G."/>
            <person name="Scheremetjew M."/>
            <person name="Finn R."/>
            <person name="Kale V."/>
            <person name="Holt S."/>
            <person name="Cochrane G."/>
            <person name="Meng A."/>
            <person name="Brown T."/>
            <person name="Cohen L."/>
        </authorList>
    </citation>
    <scope>NUCLEOTIDE SEQUENCE</scope>
    <source>
        <strain evidence="7">CCAP 1951/1</strain>
    </source>
</reference>
<comment type="subcellular location">
    <subcellularLocation>
        <location evidence="1">Membrane</location>
    </subcellularLocation>
</comment>
<evidence type="ECO:0000256" key="2">
    <source>
        <dbReference type="ARBA" id="ARBA00007293"/>
    </source>
</evidence>
<sequence length="123" mass="13854">MGKKLTSKYKAAHSIEYRKAEADKVRDRHPDRLPVICERVEGSSIQDLDKNKFLVPSDLTVGQFVLVVRKRVLLEPEKAIFLFIGDSVPPNGAHMSDLYAKHKDEDGFLYVKYSGENTFGATA</sequence>
<dbReference type="GO" id="GO:0006914">
    <property type="term" value="P:autophagy"/>
    <property type="evidence" value="ECO:0007669"/>
    <property type="project" value="UniProtKB-KW"/>
</dbReference>
<accession>A0A7S1W603</accession>
<dbReference type="PANTHER" id="PTHR10969">
    <property type="entry name" value="MICROTUBULE-ASSOCIATED PROTEINS 1A/1B LIGHT CHAIN 3-RELATED"/>
    <property type="match status" value="1"/>
</dbReference>
<dbReference type="InterPro" id="IPR004241">
    <property type="entry name" value="Atg8-like"/>
</dbReference>
<evidence type="ECO:0000256" key="1">
    <source>
        <dbReference type="ARBA" id="ARBA00004370"/>
    </source>
</evidence>
<dbReference type="SUPFAM" id="SSF54236">
    <property type="entry name" value="Ubiquitin-like"/>
    <property type="match status" value="1"/>
</dbReference>
<keyword evidence="6" id="KW-0072">Autophagy</keyword>
<comment type="similarity">
    <text evidence="2 6">Belongs to the ATG8 family.</text>
</comment>
<feature type="lipid moiety-binding region" description="Phosphatidylserine amidated glycine; alternate" evidence="5">
    <location>
        <position position="120"/>
    </location>
</feature>
<gene>
    <name evidence="7" type="ORF">NDES1114_LOCUS32375</name>
</gene>
<evidence type="ECO:0000313" key="7">
    <source>
        <dbReference type="EMBL" id="CAD9150159.1"/>
    </source>
</evidence>
<dbReference type="AlphaFoldDB" id="A0A7S1W603"/>
<organism evidence="7">
    <name type="scientific">Neobodo designis</name>
    <name type="common">Flagellated protozoan</name>
    <name type="synonym">Bodo designis</name>
    <dbReference type="NCBI Taxonomy" id="312471"/>
    <lineage>
        <taxon>Eukaryota</taxon>
        <taxon>Discoba</taxon>
        <taxon>Euglenozoa</taxon>
        <taxon>Kinetoplastea</taxon>
        <taxon>Metakinetoplastina</taxon>
        <taxon>Neobodonida</taxon>
        <taxon>Neobodo</taxon>
    </lineage>
</organism>
<evidence type="ECO:0000256" key="4">
    <source>
        <dbReference type="ARBA" id="ARBA00023288"/>
    </source>
</evidence>
<dbReference type="InterPro" id="IPR029071">
    <property type="entry name" value="Ubiquitin-like_domsf"/>
</dbReference>
<evidence type="ECO:0000256" key="3">
    <source>
        <dbReference type="ARBA" id="ARBA00023136"/>
    </source>
</evidence>
<name>A0A7S1W603_NEODS</name>
<dbReference type="Gene3D" id="3.10.20.90">
    <property type="entry name" value="Phosphatidylinositol 3-kinase Catalytic Subunit, Chain A, domain 1"/>
    <property type="match status" value="1"/>
</dbReference>